<feature type="region of interest" description="Disordered" evidence="1">
    <location>
        <begin position="101"/>
        <end position="184"/>
    </location>
</feature>
<protein>
    <recommendedName>
        <fullName evidence="5">Extracellular membrane protein CFEM domain-containing protein</fullName>
    </recommendedName>
</protein>
<evidence type="ECO:0000256" key="1">
    <source>
        <dbReference type="SAM" id="MobiDB-lite"/>
    </source>
</evidence>
<dbReference type="Proteomes" id="UP000305067">
    <property type="component" value="Unassembled WGS sequence"/>
</dbReference>
<feature type="signal peptide" evidence="2">
    <location>
        <begin position="1"/>
        <end position="22"/>
    </location>
</feature>
<sequence>MVSYVLCLTPLVLLAASQGTLSSALATTPSLRLRSLAARQTVDEDFPPECAATCGAMDASFGSVSCSTDSACICTNENFLTYSECMNCLLSGVPASSAESVAQQGNEAIGPGAGTGTSPGTGTGTQPGGGTGAGVGGGSNGGGDNDPAGDIEDDLTSPPSSGKPSTPAANDDKPDADADGAAVGLRGSSGVFVGAAAVLMIML</sequence>
<gene>
    <name evidence="3" type="ORF">BDV98DRAFT_570372</name>
</gene>
<proteinExistence type="predicted"/>
<evidence type="ECO:0000256" key="2">
    <source>
        <dbReference type="SAM" id="SignalP"/>
    </source>
</evidence>
<evidence type="ECO:0000313" key="3">
    <source>
        <dbReference type="EMBL" id="TFK99891.1"/>
    </source>
</evidence>
<keyword evidence="2" id="KW-0732">Signal</keyword>
<organism evidence="3 4">
    <name type="scientific">Pterulicium gracile</name>
    <dbReference type="NCBI Taxonomy" id="1884261"/>
    <lineage>
        <taxon>Eukaryota</taxon>
        <taxon>Fungi</taxon>
        <taxon>Dikarya</taxon>
        <taxon>Basidiomycota</taxon>
        <taxon>Agaricomycotina</taxon>
        <taxon>Agaricomycetes</taxon>
        <taxon>Agaricomycetidae</taxon>
        <taxon>Agaricales</taxon>
        <taxon>Pleurotineae</taxon>
        <taxon>Pterulaceae</taxon>
        <taxon>Pterulicium</taxon>
    </lineage>
</organism>
<reference evidence="3 4" key="1">
    <citation type="journal article" date="2019" name="Nat. Ecol. Evol.">
        <title>Megaphylogeny resolves global patterns of mushroom evolution.</title>
        <authorList>
            <person name="Varga T."/>
            <person name="Krizsan K."/>
            <person name="Foldi C."/>
            <person name="Dima B."/>
            <person name="Sanchez-Garcia M."/>
            <person name="Sanchez-Ramirez S."/>
            <person name="Szollosi G.J."/>
            <person name="Szarkandi J.G."/>
            <person name="Papp V."/>
            <person name="Albert L."/>
            <person name="Andreopoulos W."/>
            <person name="Angelini C."/>
            <person name="Antonin V."/>
            <person name="Barry K.W."/>
            <person name="Bougher N.L."/>
            <person name="Buchanan P."/>
            <person name="Buyck B."/>
            <person name="Bense V."/>
            <person name="Catcheside P."/>
            <person name="Chovatia M."/>
            <person name="Cooper J."/>
            <person name="Damon W."/>
            <person name="Desjardin D."/>
            <person name="Finy P."/>
            <person name="Geml J."/>
            <person name="Haridas S."/>
            <person name="Hughes K."/>
            <person name="Justo A."/>
            <person name="Karasinski D."/>
            <person name="Kautmanova I."/>
            <person name="Kiss B."/>
            <person name="Kocsube S."/>
            <person name="Kotiranta H."/>
            <person name="LaButti K.M."/>
            <person name="Lechner B.E."/>
            <person name="Liimatainen K."/>
            <person name="Lipzen A."/>
            <person name="Lukacs Z."/>
            <person name="Mihaltcheva S."/>
            <person name="Morgado L.N."/>
            <person name="Niskanen T."/>
            <person name="Noordeloos M.E."/>
            <person name="Ohm R.A."/>
            <person name="Ortiz-Santana B."/>
            <person name="Ovrebo C."/>
            <person name="Racz N."/>
            <person name="Riley R."/>
            <person name="Savchenko A."/>
            <person name="Shiryaev A."/>
            <person name="Soop K."/>
            <person name="Spirin V."/>
            <person name="Szebenyi C."/>
            <person name="Tomsovsky M."/>
            <person name="Tulloss R.E."/>
            <person name="Uehling J."/>
            <person name="Grigoriev I.V."/>
            <person name="Vagvolgyi C."/>
            <person name="Papp T."/>
            <person name="Martin F.M."/>
            <person name="Miettinen O."/>
            <person name="Hibbett D.S."/>
            <person name="Nagy L.G."/>
        </authorList>
    </citation>
    <scope>NUCLEOTIDE SEQUENCE [LARGE SCALE GENOMIC DNA]</scope>
    <source>
        <strain evidence="3 4">CBS 309.79</strain>
    </source>
</reference>
<feature type="chain" id="PRO_5022810014" description="Extracellular membrane protein CFEM domain-containing protein" evidence="2">
    <location>
        <begin position="23"/>
        <end position="203"/>
    </location>
</feature>
<dbReference type="AlphaFoldDB" id="A0A5C3QDX3"/>
<feature type="compositionally biased region" description="Low complexity" evidence="1">
    <location>
        <begin position="156"/>
        <end position="169"/>
    </location>
</feature>
<accession>A0A5C3QDX3</accession>
<name>A0A5C3QDX3_9AGAR</name>
<keyword evidence="4" id="KW-1185">Reference proteome</keyword>
<evidence type="ECO:0000313" key="4">
    <source>
        <dbReference type="Proteomes" id="UP000305067"/>
    </source>
</evidence>
<dbReference type="EMBL" id="ML178831">
    <property type="protein sequence ID" value="TFK99891.1"/>
    <property type="molecule type" value="Genomic_DNA"/>
</dbReference>
<evidence type="ECO:0008006" key="5">
    <source>
        <dbReference type="Google" id="ProtNLM"/>
    </source>
</evidence>
<feature type="compositionally biased region" description="Gly residues" evidence="1">
    <location>
        <begin position="111"/>
        <end position="144"/>
    </location>
</feature>